<evidence type="ECO:0000256" key="7">
    <source>
        <dbReference type="SAM" id="Phobius"/>
    </source>
</evidence>
<reference evidence="9 10" key="1">
    <citation type="submission" date="2008-07" db="EMBL/GenBank/DDBJ databases">
        <authorList>
            <person name="Gonzalez J."/>
            <person name="Sokolova T."/>
            <person name="Ferriera S."/>
            <person name="Johnson J."/>
            <person name="Kravitz S."/>
            <person name="Beeson K."/>
            <person name="Sutton G."/>
            <person name="Rogers Y.-H."/>
            <person name="Friedman R."/>
            <person name="Frazier M."/>
            <person name="Venter J.C."/>
        </authorList>
    </citation>
    <scope>NUCLEOTIDE SEQUENCE [LARGE SCALE GENOMIC DNA]</scope>
    <source>
        <strain evidence="9 10">DSM 12653</strain>
    </source>
</reference>
<comment type="caution">
    <text evidence="9">The sequence shown here is derived from an EMBL/GenBank/DDBJ whole genome shotgun (WGS) entry which is preliminary data.</text>
</comment>
<sequence length="215" mass="24230">MKNITDGEAMESQSFLYNAVVNYGYIALFLVLAYEGTGLPGPVEILFFAAAYLAVKGEMNLVAIVLVAALGNVTGNVIAYLVGYYKGRPVVEKYGKYLKITVKDLEAMDKWFAKYGGFTVLLGRLVGLPRTPAIWASGITRMNFTVYVIFSAIADLIWSSFWTLISYLAAKQLIKVDFLTKSQPLWVYFVSTIGFIIFLYVVWRVVLWMKERYLT</sequence>
<dbReference type="PANTHER" id="PTHR42709">
    <property type="entry name" value="ALKALINE PHOSPHATASE LIKE PROTEIN"/>
    <property type="match status" value="1"/>
</dbReference>
<dbReference type="Pfam" id="PF09335">
    <property type="entry name" value="VTT_dom"/>
    <property type="match status" value="1"/>
</dbReference>
<keyword evidence="4 7" id="KW-0812">Transmembrane</keyword>
<name>A0A0F5PQ35_9THEO</name>
<comment type="similarity">
    <text evidence="2">Belongs to the DedA family.</text>
</comment>
<evidence type="ECO:0000259" key="8">
    <source>
        <dbReference type="Pfam" id="PF09335"/>
    </source>
</evidence>
<organism evidence="9 10">
    <name type="scientific">Caldanaerobacter subterraneus subsp. pacificus DSM 12653</name>
    <dbReference type="NCBI Taxonomy" id="391606"/>
    <lineage>
        <taxon>Bacteria</taxon>
        <taxon>Bacillati</taxon>
        <taxon>Bacillota</taxon>
        <taxon>Clostridia</taxon>
        <taxon>Thermoanaerobacterales</taxon>
        <taxon>Thermoanaerobacteraceae</taxon>
        <taxon>Caldanaerobacter</taxon>
    </lineage>
</organism>
<gene>
    <name evidence="9" type="ORF">CDSM653_00268</name>
</gene>
<dbReference type="AlphaFoldDB" id="A0A0F5PQ35"/>
<reference evidence="9 10" key="2">
    <citation type="journal article" date="2015" name="BMC Genomics">
        <title>Analysis of three genomes within the thermophilic bacterial species Caldanaerobacter subterraneus with a focus on carbon monoxide dehydrogenase evolution and hydrolase diversity.</title>
        <authorList>
            <person name="Sant'Anna F.H."/>
            <person name="Lebedinsky A.V."/>
            <person name="Sokolova T.G."/>
            <person name="Robb F.T."/>
            <person name="Gonzalez J.M."/>
        </authorList>
    </citation>
    <scope>NUCLEOTIDE SEQUENCE [LARGE SCALE GENOMIC DNA]</scope>
    <source>
        <strain evidence="9 10">DSM 12653</strain>
    </source>
</reference>
<feature type="transmembrane region" description="Helical" evidence="7">
    <location>
        <begin position="15"/>
        <end position="32"/>
    </location>
</feature>
<keyword evidence="3" id="KW-1003">Cell membrane</keyword>
<evidence type="ECO:0000256" key="2">
    <source>
        <dbReference type="ARBA" id="ARBA00010792"/>
    </source>
</evidence>
<evidence type="ECO:0000256" key="3">
    <source>
        <dbReference type="ARBA" id="ARBA00022475"/>
    </source>
</evidence>
<dbReference type="Proteomes" id="UP000010146">
    <property type="component" value="Unassembled WGS sequence"/>
</dbReference>
<evidence type="ECO:0000256" key="6">
    <source>
        <dbReference type="ARBA" id="ARBA00023136"/>
    </source>
</evidence>
<dbReference type="EMBL" id="ABXP02000027">
    <property type="protein sequence ID" value="KKC30695.1"/>
    <property type="molecule type" value="Genomic_DNA"/>
</dbReference>
<evidence type="ECO:0000256" key="4">
    <source>
        <dbReference type="ARBA" id="ARBA00022692"/>
    </source>
</evidence>
<comment type="subcellular location">
    <subcellularLocation>
        <location evidence="1">Cell membrane</location>
        <topology evidence="1">Multi-pass membrane protein</topology>
    </subcellularLocation>
</comment>
<accession>A0A0F5PQ35</accession>
<feature type="transmembrane region" description="Helical" evidence="7">
    <location>
        <begin position="185"/>
        <end position="207"/>
    </location>
</feature>
<dbReference type="InterPro" id="IPR032816">
    <property type="entry name" value="VTT_dom"/>
</dbReference>
<reference evidence="10" key="3">
    <citation type="submission" date="2015-02" db="EMBL/GenBank/DDBJ databases">
        <title>Genome analysis of three genomes within the thermophilic hydrogenogenic bacterial species Caldanaerobacter subterraneus.</title>
        <authorList>
            <person name="Sant'Anna F.H."/>
            <person name="Lebedinsky A."/>
            <person name="Sokolova T."/>
            <person name="Robb F.T."/>
            <person name="Gonzalez J.M."/>
        </authorList>
    </citation>
    <scope>NUCLEOTIDE SEQUENCE [LARGE SCALE GENOMIC DNA]</scope>
    <source>
        <strain evidence="10">DSM 12653</strain>
    </source>
</reference>
<feature type="transmembrane region" description="Helical" evidence="7">
    <location>
        <begin position="61"/>
        <end position="83"/>
    </location>
</feature>
<dbReference type="InterPro" id="IPR051311">
    <property type="entry name" value="DedA_domain"/>
</dbReference>
<evidence type="ECO:0000313" key="10">
    <source>
        <dbReference type="Proteomes" id="UP000010146"/>
    </source>
</evidence>
<dbReference type="GO" id="GO:0005886">
    <property type="term" value="C:plasma membrane"/>
    <property type="evidence" value="ECO:0007669"/>
    <property type="project" value="UniProtKB-SubCell"/>
</dbReference>
<evidence type="ECO:0000313" key="9">
    <source>
        <dbReference type="EMBL" id="KKC30695.1"/>
    </source>
</evidence>
<keyword evidence="5 7" id="KW-1133">Transmembrane helix</keyword>
<dbReference type="PANTHER" id="PTHR42709:SF6">
    <property type="entry name" value="UNDECAPRENYL PHOSPHATE TRANSPORTER A"/>
    <property type="match status" value="1"/>
</dbReference>
<evidence type="ECO:0000256" key="5">
    <source>
        <dbReference type="ARBA" id="ARBA00022989"/>
    </source>
</evidence>
<protein>
    <recommendedName>
        <fullName evidence="8">VTT domain-containing protein</fullName>
    </recommendedName>
</protein>
<keyword evidence="6 7" id="KW-0472">Membrane</keyword>
<proteinExistence type="inferred from homology"/>
<feature type="domain" description="VTT" evidence="8">
    <location>
        <begin position="42"/>
        <end position="167"/>
    </location>
</feature>
<evidence type="ECO:0000256" key="1">
    <source>
        <dbReference type="ARBA" id="ARBA00004651"/>
    </source>
</evidence>
<feature type="transmembrane region" description="Helical" evidence="7">
    <location>
        <begin position="144"/>
        <end position="165"/>
    </location>
</feature>